<dbReference type="InterPro" id="IPR029058">
    <property type="entry name" value="AB_hydrolase_fold"/>
</dbReference>
<keyword evidence="5" id="KW-1185">Reference proteome</keyword>
<dbReference type="InterPro" id="IPR050261">
    <property type="entry name" value="FrsA_esterase"/>
</dbReference>
<reference evidence="4 5" key="1">
    <citation type="submission" date="2021-08" db="EMBL/GenBank/DDBJ databases">
        <authorList>
            <person name="Zhang D."/>
            <person name="Zhang A."/>
            <person name="Wang L."/>
        </authorList>
    </citation>
    <scope>NUCLEOTIDE SEQUENCE [LARGE SCALE GENOMIC DNA]</scope>
    <source>
        <strain evidence="4 5">WL0086</strain>
    </source>
</reference>
<evidence type="ECO:0000313" key="4">
    <source>
        <dbReference type="EMBL" id="WRQ87897.1"/>
    </source>
</evidence>
<keyword evidence="2" id="KW-0732">Signal</keyword>
<feature type="region of interest" description="Disordered" evidence="1">
    <location>
        <begin position="255"/>
        <end position="286"/>
    </location>
</feature>
<evidence type="ECO:0000313" key="5">
    <source>
        <dbReference type="Proteomes" id="UP000738431"/>
    </source>
</evidence>
<dbReference type="RefSeq" id="WP_221029064.1">
    <property type="nucleotide sequence ID" value="NZ_CP139781.1"/>
</dbReference>
<evidence type="ECO:0000259" key="3">
    <source>
        <dbReference type="Pfam" id="PF01738"/>
    </source>
</evidence>
<evidence type="ECO:0000256" key="1">
    <source>
        <dbReference type="SAM" id="MobiDB-lite"/>
    </source>
</evidence>
<dbReference type="Proteomes" id="UP000738431">
    <property type="component" value="Chromosome"/>
</dbReference>
<sequence>MTLRLRLFTGFLLLATVLSAALPTGFQRDGDTWTLPWGDTTLQGILIEPSAPADGPRPAVLLSHGLGGSAANQRHRAQQFADAGYVAIAVDYAHAGPGQMRNPDNAASPENIRRAKACFDILAALPDVAPERRYAWGFSMGAILTCGLVAEHPDLVAAAAIMAGGIQENPERLYISAEQARHIRTPMLILHGEADTRVLPEWSALLAEVLAEVGTPYERYTYPGVNHPGILREADANDRILPWFARFPAAASASTSSTTTTSAASAPSSRPRAAAEPDTPMPGESRVITRDGVDYLTYESEAGFAELERLLAADATTPLTPGEYQMRYFRSAADGSVQPYGLWVPPGYDPAKPYDLLIQLHGIGPKTLADRRQTWTGQGVTAWIDTDDPTVVIHPFGRGNSFYQGIGETDVLEAIADTRRRVSIPDDRIFIMGHSMGGAGAWMVGLHYPDRFGSITPIDAAMGFDDELADPTALPAWMRPQLVMFSQENLFPNARNVLVYLKNAGAGIQTDSTFFMDGVVAAGGFATTEFFPGKGHYWARELSHAMFTAQATQVPTPTAPPEVKFMTNTLRYHRAYWVDIDQLSAPATVATITATHDNGIPPPLPPAARRRGIKPPAPTPPTLNVTTANIAALTLHLADAGITADAMPALAIDDSVIPAEQLSAIVHLTRDAAGAWSTVSAPAIPAGAKRPGLQGPVGDAFTRPFLAVYGDAPGDRALAIAELDAIRNPPTRLVIHGEFPLKPAAAVTAEDIATKDLILFGSVDSHPLLRRYAPQLPRELLTGDTVFIQPNPESPDHYVVVWQTAVLSRPDLGLRAGYIQPVNLLPDFIRVQDAGIVEAGHFTNQWTLPQP</sequence>
<dbReference type="Gene3D" id="3.40.50.1820">
    <property type="entry name" value="alpha/beta hydrolase"/>
    <property type="match status" value="2"/>
</dbReference>
<feature type="domain" description="Dienelactone hydrolase" evidence="3">
    <location>
        <begin position="43"/>
        <end position="228"/>
    </location>
</feature>
<organism evidence="4 5">
    <name type="scientific">Actomonas aquatica</name>
    <dbReference type="NCBI Taxonomy" id="2866162"/>
    <lineage>
        <taxon>Bacteria</taxon>
        <taxon>Pseudomonadati</taxon>
        <taxon>Verrucomicrobiota</taxon>
        <taxon>Opitutia</taxon>
        <taxon>Opitutales</taxon>
        <taxon>Opitutaceae</taxon>
        <taxon>Actomonas</taxon>
    </lineage>
</organism>
<reference evidence="4 5" key="2">
    <citation type="submission" date="2023-12" db="EMBL/GenBank/DDBJ databases">
        <title>Description of an unclassified Opitutus bacterium of Verrucomicrobiota.</title>
        <authorList>
            <person name="Zhang D.-F."/>
        </authorList>
    </citation>
    <scope>NUCLEOTIDE SEQUENCE [LARGE SCALE GENOMIC DNA]</scope>
    <source>
        <strain evidence="4 5">WL0086</strain>
    </source>
</reference>
<dbReference type="Pfam" id="PF01738">
    <property type="entry name" value="DLH"/>
    <property type="match status" value="1"/>
</dbReference>
<name>A0ABZ1C875_9BACT</name>
<keyword evidence="4" id="KW-0378">Hydrolase</keyword>
<evidence type="ECO:0000256" key="2">
    <source>
        <dbReference type="SAM" id="SignalP"/>
    </source>
</evidence>
<dbReference type="PANTHER" id="PTHR22946">
    <property type="entry name" value="DIENELACTONE HYDROLASE DOMAIN-CONTAINING PROTEIN-RELATED"/>
    <property type="match status" value="1"/>
</dbReference>
<feature type="chain" id="PRO_5046606177" evidence="2">
    <location>
        <begin position="21"/>
        <end position="851"/>
    </location>
</feature>
<dbReference type="InterPro" id="IPR002925">
    <property type="entry name" value="Dienelactn_hydro"/>
</dbReference>
<feature type="signal peptide" evidence="2">
    <location>
        <begin position="1"/>
        <end position="20"/>
    </location>
</feature>
<protein>
    <submittedName>
        <fullName evidence="4">Alpha/beta hydrolase</fullName>
    </submittedName>
</protein>
<proteinExistence type="predicted"/>
<feature type="compositionally biased region" description="Low complexity" evidence="1">
    <location>
        <begin position="255"/>
        <end position="274"/>
    </location>
</feature>
<accession>A0ABZ1C875</accession>
<gene>
    <name evidence="4" type="ORF">K1X11_000655</name>
</gene>
<dbReference type="Pfam" id="PF00756">
    <property type="entry name" value="Esterase"/>
    <property type="match status" value="1"/>
</dbReference>
<dbReference type="EMBL" id="CP139781">
    <property type="protein sequence ID" value="WRQ87897.1"/>
    <property type="molecule type" value="Genomic_DNA"/>
</dbReference>
<dbReference type="InterPro" id="IPR000801">
    <property type="entry name" value="Esterase-like"/>
</dbReference>
<dbReference type="GO" id="GO:0016787">
    <property type="term" value="F:hydrolase activity"/>
    <property type="evidence" value="ECO:0007669"/>
    <property type="project" value="UniProtKB-KW"/>
</dbReference>
<dbReference type="SUPFAM" id="SSF53474">
    <property type="entry name" value="alpha/beta-Hydrolases"/>
    <property type="match status" value="2"/>
</dbReference>